<feature type="region of interest" description="Disordered" evidence="8">
    <location>
        <begin position="225"/>
        <end position="357"/>
    </location>
</feature>
<feature type="region of interest" description="Disordered" evidence="8">
    <location>
        <begin position="868"/>
        <end position="888"/>
    </location>
</feature>
<dbReference type="GO" id="GO:0046872">
    <property type="term" value="F:metal ion binding"/>
    <property type="evidence" value="ECO:0007669"/>
    <property type="project" value="UniProtKB-KW"/>
</dbReference>
<evidence type="ECO:0000259" key="9">
    <source>
        <dbReference type="PROSITE" id="PS50970"/>
    </source>
</evidence>
<keyword evidence="4 7" id="KW-0808">Transferase</keyword>
<dbReference type="PROSITE" id="PS50970">
    <property type="entry name" value="HCY"/>
    <property type="match status" value="1"/>
</dbReference>
<dbReference type="InterPro" id="IPR036589">
    <property type="entry name" value="HCY_dom_sf"/>
</dbReference>
<evidence type="ECO:0000256" key="8">
    <source>
        <dbReference type="SAM" id="MobiDB-lite"/>
    </source>
</evidence>
<feature type="compositionally biased region" description="Basic and acidic residues" evidence="8">
    <location>
        <begin position="872"/>
        <end position="888"/>
    </location>
</feature>
<organism evidence="10 11">
    <name type="scientific">Crenichthys baileyi</name>
    <name type="common">White River springfish</name>
    <dbReference type="NCBI Taxonomy" id="28760"/>
    <lineage>
        <taxon>Eukaryota</taxon>
        <taxon>Metazoa</taxon>
        <taxon>Chordata</taxon>
        <taxon>Craniata</taxon>
        <taxon>Vertebrata</taxon>
        <taxon>Euteleostomi</taxon>
        <taxon>Actinopterygii</taxon>
        <taxon>Neopterygii</taxon>
        <taxon>Teleostei</taxon>
        <taxon>Neoteleostei</taxon>
        <taxon>Acanthomorphata</taxon>
        <taxon>Ovalentaria</taxon>
        <taxon>Atherinomorphae</taxon>
        <taxon>Cyprinodontiformes</taxon>
        <taxon>Goodeidae</taxon>
        <taxon>Crenichthys</taxon>
    </lineage>
</organism>
<evidence type="ECO:0000256" key="3">
    <source>
        <dbReference type="ARBA" id="ARBA00022603"/>
    </source>
</evidence>
<feature type="compositionally biased region" description="Low complexity" evidence="8">
    <location>
        <begin position="123"/>
        <end position="142"/>
    </location>
</feature>
<evidence type="ECO:0000313" key="10">
    <source>
        <dbReference type="EMBL" id="KAK5619221.1"/>
    </source>
</evidence>
<keyword evidence="5 7" id="KW-0479">Metal-binding</keyword>
<protein>
    <recommendedName>
        <fullName evidence="9">Hcy-binding domain-containing protein</fullName>
    </recommendedName>
</protein>
<feature type="region of interest" description="Disordered" evidence="8">
    <location>
        <begin position="1"/>
        <end position="50"/>
    </location>
</feature>
<proteinExistence type="predicted"/>
<sequence>MPGVGTPLLAGGRAAASKPASLPATAPSPRLAAPPPTPSSLAPARCSEATPDELEERLRFFARQIKTFKRTSLMYSSPELVERIRQMEGDYETAVRQFYCRPPSPTPSHESAVAAQRMSDLQGAAAAAAQPTPGLQGAAAAAEQSTPGLQGAAAAAEQSTPGLQGAAAAAEQSTPGLQGAAAAAEQSTPGLQGAIELSAGPEGGLPPLPGPEHLLSFLWGVLTELKPDTPQPASARPDTPQPASARPDTPQPASARPDTPQPASARPDTPQPASARPDTPQPASARPDTPQPASARPDTPQPASARPDTPQPASTSSTSRRGRRKGDASVHTTGDLCDASAPAHATEGPADASAPSLQGFSGKLVLRRGMVIRQEERYTYCSNDDGKRRRTCSVHTTLSLHVFLVRTLWEAEQSVNSKVWSRQHSGLQRHEDALGCMATPWEMQTELRRQVALTQTPPLLHGDLIRPSTPLWYHFSFSKVSAVRDPNSRRIMAPTKKGILERLNAGEIVIGDGGFVFALEKRGYVKAGPWTPEAAAEYPEAVRQLHREFLRAGSNIMQTFTFYASDDKLENRGNKLSYTGAQINEAACDLAREVANEGDALVAGGVSQTPSYLSCKSGTEVKAIFKKQLDVFTKKNVDFLIAEYFEHVEEAVWAVEVLKETGKPVAASLCIGPEGDMHGVSPGECAVRLVKAGAQIVGVNCHFDPLTCVKTVKKMKEGVEKAGLKAHYMVQPLAFHTPDCNCQGFIDLPEFPFGLEPRILTRWDMHKYAREAYNAGIRFIGGCCGFEPYHIRAVAEELAPERGFLPAASEKHGVWGAGLEMHTKPWVRARARRDYWESLKPASGRPLCASLSAPDSWGVTRGHAELMQQKEATSKDQLKQLFDRSKTH</sequence>
<dbReference type="Gene3D" id="3.20.20.330">
    <property type="entry name" value="Homocysteine-binding-like domain"/>
    <property type="match status" value="1"/>
</dbReference>
<dbReference type="GO" id="GO:0047150">
    <property type="term" value="F:betaine-homocysteine S-methyltransferase activity"/>
    <property type="evidence" value="ECO:0007669"/>
    <property type="project" value="TreeGrafter"/>
</dbReference>
<dbReference type="InterPro" id="IPR051524">
    <property type="entry name" value="BHMT"/>
</dbReference>
<evidence type="ECO:0000256" key="1">
    <source>
        <dbReference type="ARBA" id="ARBA00001947"/>
    </source>
</evidence>
<dbReference type="InterPro" id="IPR003726">
    <property type="entry name" value="HCY_dom"/>
</dbReference>
<evidence type="ECO:0000256" key="4">
    <source>
        <dbReference type="ARBA" id="ARBA00022679"/>
    </source>
</evidence>
<comment type="cofactor">
    <cofactor evidence="1 7">
        <name>Zn(2+)</name>
        <dbReference type="ChEBI" id="CHEBI:29105"/>
    </cofactor>
</comment>
<keyword evidence="6 7" id="KW-0862">Zinc</keyword>
<evidence type="ECO:0000313" key="11">
    <source>
        <dbReference type="Proteomes" id="UP001311232"/>
    </source>
</evidence>
<evidence type="ECO:0000256" key="5">
    <source>
        <dbReference type="ARBA" id="ARBA00022723"/>
    </source>
</evidence>
<feature type="binding site" evidence="7">
    <location>
        <position position="784"/>
    </location>
    <ligand>
        <name>Zn(2+)</name>
        <dbReference type="ChEBI" id="CHEBI:29105"/>
    </ligand>
</feature>
<dbReference type="PANTHER" id="PTHR46120">
    <property type="entry name" value="BETAINE--HOMOCYSTEINE S-METHYLTRANSFERASE 1"/>
    <property type="match status" value="1"/>
</dbReference>
<keyword evidence="3 7" id="KW-0489">Methyltransferase</keyword>
<dbReference type="Pfam" id="PF02574">
    <property type="entry name" value="S-methyl_trans"/>
    <property type="match status" value="1"/>
</dbReference>
<reference evidence="10 11" key="1">
    <citation type="submission" date="2021-06" db="EMBL/GenBank/DDBJ databases">
        <authorList>
            <person name="Palmer J.M."/>
        </authorList>
    </citation>
    <scope>NUCLEOTIDE SEQUENCE [LARGE SCALE GENOMIC DNA]</scope>
    <source>
        <strain evidence="10 11">MEX-2019</strain>
        <tissue evidence="10">Muscle</tissue>
    </source>
</reference>
<evidence type="ECO:0000256" key="7">
    <source>
        <dbReference type="PROSITE-ProRule" id="PRU00333"/>
    </source>
</evidence>
<feature type="domain" description="Hcy-binding" evidence="9">
    <location>
        <begin position="497"/>
        <end position="798"/>
    </location>
</feature>
<gene>
    <name evidence="10" type="ORF">CRENBAI_020295</name>
</gene>
<comment type="pathway">
    <text evidence="2">Amino-acid biosynthesis; L-methionine biosynthesis via de novo pathway; L-methionine from L-homocysteine (BhmT route): step 1/1.</text>
</comment>
<dbReference type="Proteomes" id="UP001311232">
    <property type="component" value="Unassembled WGS sequence"/>
</dbReference>
<dbReference type="GO" id="GO:0071267">
    <property type="term" value="P:L-methionine salvage"/>
    <property type="evidence" value="ECO:0007669"/>
    <property type="project" value="TreeGrafter"/>
</dbReference>
<accession>A0AAV9SD25</accession>
<feature type="binding site" evidence="7">
    <location>
        <position position="701"/>
    </location>
    <ligand>
        <name>Zn(2+)</name>
        <dbReference type="ChEBI" id="CHEBI:29105"/>
    </ligand>
</feature>
<feature type="region of interest" description="Disordered" evidence="8">
    <location>
        <begin position="123"/>
        <end position="188"/>
    </location>
</feature>
<comment type="caution">
    <text evidence="10">The sequence shown here is derived from an EMBL/GenBank/DDBJ whole genome shotgun (WGS) entry which is preliminary data.</text>
</comment>
<dbReference type="GO" id="GO:0005829">
    <property type="term" value="C:cytosol"/>
    <property type="evidence" value="ECO:0007669"/>
    <property type="project" value="TreeGrafter"/>
</dbReference>
<feature type="compositionally biased region" description="Low complexity" evidence="8">
    <location>
        <begin position="13"/>
        <end position="31"/>
    </location>
</feature>
<dbReference type="EMBL" id="JAHHUM010000583">
    <property type="protein sequence ID" value="KAK5619221.1"/>
    <property type="molecule type" value="Genomic_DNA"/>
</dbReference>
<dbReference type="SUPFAM" id="SSF82282">
    <property type="entry name" value="Homocysteine S-methyltransferase"/>
    <property type="match status" value="1"/>
</dbReference>
<evidence type="ECO:0000256" key="6">
    <source>
        <dbReference type="ARBA" id="ARBA00022833"/>
    </source>
</evidence>
<dbReference type="AlphaFoldDB" id="A0AAV9SD25"/>
<dbReference type="FunFam" id="3.20.20.330:FF:000003">
    <property type="entry name" value="Betaine--homocysteine S-methyltransferase 1"/>
    <property type="match status" value="1"/>
</dbReference>
<evidence type="ECO:0000256" key="2">
    <source>
        <dbReference type="ARBA" id="ARBA00005137"/>
    </source>
</evidence>
<dbReference type="GO" id="GO:0032259">
    <property type="term" value="P:methylation"/>
    <property type="evidence" value="ECO:0007669"/>
    <property type="project" value="UniProtKB-KW"/>
</dbReference>
<feature type="region of interest" description="Disordered" evidence="8">
    <location>
        <begin position="194"/>
        <end position="213"/>
    </location>
</feature>
<keyword evidence="11" id="KW-1185">Reference proteome</keyword>
<feature type="binding site" evidence="7">
    <location>
        <position position="783"/>
    </location>
    <ligand>
        <name>Zn(2+)</name>
        <dbReference type="ChEBI" id="CHEBI:29105"/>
    </ligand>
</feature>
<dbReference type="PANTHER" id="PTHR46120:SF1">
    <property type="entry name" value="HCY-BINDING DOMAIN-CONTAINING PROTEIN"/>
    <property type="match status" value="1"/>
</dbReference>
<name>A0AAV9SD25_9TELE</name>